<dbReference type="EMBL" id="OV170234">
    <property type="protein sequence ID" value="CAH0719523.1"/>
    <property type="molecule type" value="Genomic_DNA"/>
</dbReference>
<keyword evidence="1" id="KW-0472">Membrane</keyword>
<proteinExistence type="predicted"/>
<evidence type="ECO:0000313" key="2">
    <source>
        <dbReference type="EMBL" id="CAH0719523.1"/>
    </source>
</evidence>
<dbReference type="AlphaFoldDB" id="A0A8J9UFX0"/>
<dbReference type="OrthoDB" id="1508846at2759"/>
<protein>
    <submittedName>
        <fullName evidence="2">Uncharacterized protein</fullName>
    </submittedName>
</protein>
<accession>A0A8J9UFX0</accession>
<keyword evidence="1" id="KW-1133">Transmembrane helix</keyword>
<sequence length="140" mass="16313">MNRNKNIREKYKAIDPYFKQSYTKDLSTESALYELYDEPQYDLGRLRDKRQIDITPLQEGQRTYEKYLTPLYAITAFFGAMMIIGPFLVKQGPNRGWFTIYFGQMNPLMGPRLENTTVAWIAYKIGNPFKASNNTTDATI</sequence>
<keyword evidence="3" id="KW-1185">Reference proteome</keyword>
<reference evidence="2" key="1">
    <citation type="submission" date="2021-12" db="EMBL/GenBank/DDBJ databases">
        <authorList>
            <person name="Martin H S."/>
        </authorList>
    </citation>
    <scope>NUCLEOTIDE SEQUENCE</scope>
</reference>
<organism evidence="2 3">
    <name type="scientific">Brenthis ino</name>
    <name type="common">lesser marbled fritillary</name>
    <dbReference type="NCBI Taxonomy" id="405034"/>
    <lineage>
        <taxon>Eukaryota</taxon>
        <taxon>Metazoa</taxon>
        <taxon>Ecdysozoa</taxon>
        <taxon>Arthropoda</taxon>
        <taxon>Hexapoda</taxon>
        <taxon>Insecta</taxon>
        <taxon>Pterygota</taxon>
        <taxon>Neoptera</taxon>
        <taxon>Endopterygota</taxon>
        <taxon>Lepidoptera</taxon>
        <taxon>Glossata</taxon>
        <taxon>Ditrysia</taxon>
        <taxon>Papilionoidea</taxon>
        <taxon>Nymphalidae</taxon>
        <taxon>Heliconiinae</taxon>
        <taxon>Argynnini</taxon>
        <taxon>Brenthis</taxon>
    </lineage>
</organism>
<name>A0A8J9UFX0_9NEOP</name>
<evidence type="ECO:0000256" key="1">
    <source>
        <dbReference type="SAM" id="Phobius"/>
    </source>
</evidence>
<keyword evidence="1" id="KW-0812">Transmembrane</keyword>
<dbReference type="Proteomes" id="UP000838878">
    <property type="component" value="Chromosome 14"/>
</dbReference>
<evidence type="ECO:0000313" key="3">
    <source>
        <dbReference type="Proteomes" id="UP000838878"/>
    </source>
</evidence>
<gene>
    <name evidence="2" type="ORF">BINO364_LOCUS5854</name>
</gene>
<feature type="non-terminal residue" evidence="2">
    <location>
        <position position="140"/>
    </location>
</feature>
<feature type="transmembrane region" description="Helical" evidence="1">
    <location>
        <begin position="71"/>
        <end position="89"/>
    </location>
</feature>